<accession>A0A3R9Q1S5</accession>
<reference evidence="1 2" key="1">
    <citation type="submission" date="2018-12" db="EMBL/GenBank/DDBJ databases">
        <authorList>
            <person name="Feng G."/>
            <person name="Zhu H."/>
        </authorList>
    </citation>
    <scope>NUCLEOTIDE SEQUENCE [LARGE SCALE GENOMIC DNA]</scope>
    <source>
        <strain evidence="1 2">KCTC 12533</strain>
    </source>
</reference>
<dbReference type="Proteomes" id="UP000273500">
    <property type="component" value="Unassembled WGS sequence"/>
</dbReference>
<sequence length="206" mass="23009">MSDARQLISEIHGATIEAEFERVAAKVQARFPNTSNPIDVLSIYQPELTFARRLVAQWKSDFPKGGRPPQYQAKKGLVALLEEEIAFWQGKTHPSAPAAEATTPEVADAPKLSLRQVALLYIYTRQHISNSEANAIARANGHTSGEKLYKHYNNLSKTENRTCIDGKALQPLIKDVQAVLPWLSGQQKEYVESELKTLKSKIIDRS</sequence>
<protein>
    <submittedName>
        <fullName evidence="1">Uncharacterized protein</fullName>
    </submittedName>
</protein>
<dbReference type="AlphaFoldDB" id="A0A3R9Q1S5"/>
<comment type="caution">
    <text evidence="1">The sequence shown here is derived from an EMBL/GenBank/DDBJ whole genome shotgun (WGS) entry which is preliminary data.</text>
</comment>
<evidence type="ECO:0000313" key="1">
    <source>
        <dbReference type="EMBL" id="RSK51142.1"/>
    </source>
</evidence>
<evidence type="ECO:0000313" key="2">
    <source>
        <dbReference type="Proteomes" id="UP000273500"/>
    </source>
</evidence>
<name>A0A3R9Q1S5_9BACT</name>
<proteinExistence type="predicted"/>
<dbReference type="EMBL" id="RWIT01000001">
    <property type="protein sequence ID" value="RSK51142.1"/>
    <property type="molecule type" value="Genomic_DNA"/>
</dbReference>
<gene>
    <name evidence="1" type="ORF">EI291_02160</name>
</gene>
<dbReference type="RefSeq" id="WP_125417619.1">
    <property type="nucleotide sequence ID" value="NZ_RWIT01000001.1"/>
</dbReference>
<organism evidence="1 2">
    <name type="scientific">Hymenobacter rigui</name>
    <dbReference type="NCBI Taxonomy" id="334424"/>
    <lineage>
        <taxon>Bacteria</taxon>
        <taxon>Pseudomonadati</taxon>
        <taxon>Bacteroidota</taxon>
        <taxon>Cytophagia</taxon>
        <taxon>Cytophagales</taxon>
        <taxon>Hymenobacteraceae</taxon>
        <taxon>Hymenobacter</taxon>
    </lineage>
</organism>
<keyword evidence="2" id="KW-1185">Reference proteome</keyword>
<dbReference type="OrthoDB" id="886572at2"/>